<protein>
    <recommendedName>
        <fullName evidence="3">Aldehyde dehydrogenase family 16 member A1</fullName>
    </recommendedName>
</protein>
<name>A0A194QY57_PAPMA</name>
<dbReference type="STRING" id="76193.A0A194QY57"/>
<evidence type="ECO:0000313" key="2">
    <source>
        <dbReference type="Proteomes" id="UP000053240"/>
    </source>
</evidence>
<proteinExistence type="predicted"/>
<organism evidence="1 2">
    <name type="scientific">Papilio machaon</name>
    <name type="common">Old World swallowtail butterfly</name>
    <dbReference type="NCBI Taxonomy" id="76193"/>
    <lineage>
        <taxon>Eukaryota</taxon>
        <taxon>Metazoa</taxon>
        <taxon>Ecdysozoa</taxon>
        <taxon>Arthropoda</taxon>
        <taxon>Hexapoda</taxon>
        <taxon>Insecta</taxon>
        <taxon>Pterygota</taxon>
        <taxon>Neoptera</taxon>
        <taxon>Endopterygota</taxon>
        <taxon>Lepidoptera</taxon>
        <taxon>Glossata</taxon>
        <taxon>Ditrysia</taxon>
        <taxon>Papilionoidea</taxon>
        <taxon>Papilionidae</taxon>
        <taxon>Papilioninae</taxon>
        <taxon>Papilio</taxon>
    </lineage>
</organism>
<dbReference type="AlphaFoldDB" id="A0A194QY57"/>
<dbReference type="InterPro" id="IPR016161">
    <property type="entry name" value="Ald_DH/histidinol_DH"/>
</dbReference>
<dbReference type="InParanoid" id="A0A194QY57"/>
<sequence length="520" mass="58270">MVDTQKAKEYMKTNEVFHSLGYSDMDEYAIDACGNKIMYSDYQRNIDLFTSSVWEEESSVLTLSNNLKALAKLIEGNELLFAQIEYMARKKPTNESVNIDLKLIVQNILYVSSAMTKKRYTSNVVAMQGGSPLCMLGFVAQLVCSAQRVVVEAVPHTAVLCHLFVTLCRKAGLNVSLAFVKEPFSADIDCEQIKEMQRGCICVVTERSDVESAVHTFIASATQDPWRIRRVLVQESIVERLKHILEWKSKRNSSYDGSMALECSSAYHIKEKLFLFEYSGLEHSDGHVVIEAYRTVKELLSLFNIYKPFAVSLWCSDISQANEIAYGIDSTVIWINDYGSFEGPLKSSQAFYSIIDISYAKERIRHSFDVKNLTNRALNWSKLDVSERYKLLNVGIGKAEKAGLSKSLSIPAIDSNIEDGNFVKVTNVGICVGIEMRDIPFVLFREIEIKSILTCLLQGFAVVLPSVTESLGVVLKLLEEEGAPVVYKGVSGSEECLVTSQFSQYKVKVVRTNFGTIFAN</sequence>
<dbReference type="SUPFAM" id="SSF53720">
    <property type="entry name" value="ALDH-like"/>
    <property type="match status" value="1"/>
</dbReference>
<evidence type="ECO:0000313" key="1">
    <source>
        <dbReference type="EMBL" id="KPJ10402.1"/>
    </source>
</evidence>
<keyword evidence="2" id="KW-1185">Reference proteome</keyword>
<evidence type="ECO:0008006" key="3">
    <source>
        <dbReference type="Google" id="ProtNLM"/>
    </source>
</evidence>
<dbReference type="EMBL" id="KQ460949">
    <property type="protein sequence ID" value="KPJ10402.1"/>
    <property type="molecule type" value="Genomic_DNA"/>
</dbReference>
<dbReference type="GO" id="GO:0016491">
    <property type="term" value="F:oxidoreductase activity"/>
    <property type="evidence" value="ECO:0007669"/>
    <property type="project" value="InterPro"/>
</dbReference>
<accession>A0A194QY57</accession>
<gene>
    <name evidence="1" type="ORF">RR48_09536</name>
</gene>
<reference evidence="1 2" key="1">
    <citation type="journal article" date="2015" name="Nat. Commun.">
        <title>Outbred genome sequencing and CRISPR/Cas9 gene editing in butterflies.</title>
        <authorList>
            <person name="Li X."/>
            <person name="Fan D."/>
            <person name="Zhang W."/>
            <person name="Liu G."/>
            <person name="Zhang L."/>
            <person name="Zhao L."/>
            <person name="Fang X."/>
            <person name="Chen L."/>
            <person name="Dong Y."/>
            <person name="Chen Y."/>
            <person name="Ding Y."/>
            <person name="Zhao R."/>
            <person name="Feng M."/>
            <person name="Zhu Y."/>
            <person name="Feng Y."/>
            <person name="Jiang X."/>
            <person name="Zhu D."/>
            <person name="Xiang H."/>
            <person name="Feng X."/>
            <person name="Li S."/>
            <person name="Wang J."/>
            <person name="Zhang G."/>
            <person name="Kronforst M.R."/>
            <person name="Wang W."/>
        </authorList>
    </citation>
    <scope>NUCLEOTIDE SEQUENCE [LARGE SCALE GENOMIC DNA]</scope>
    <source>
        <strain evidence="1">Ya'a_city_454_Pm</strain>
        <tissue evidence="1">Whole body</tissue>
    </source>
</reference>
<dbReference type="Proteomes" id="UP000053240">
    <property type="component" value="Unassembled WGS sequence"/>
</dbReference>